<dbReference type="Proteomes" id="UP000283523">
    <property type="component" value="Unassembled WGS sequence"/>
</dbReference>
<dbReference type="AlphaFoldDB" id="A0A418MCM2"/>
<dbReference type="SMART" id="SM00754">
    <property type="entry name" value="CHRD"/>
    <property type="match status" value="1"/>
</dbReference>
<evidence type="ECO:0000313" key="2">
    <source>
        <dbReference type="EMBL" id="RIV24070.1"/>
    </source>
</evidence>
<protein>
    <submittedName>
        <fullName evidence="2">CHRD domain-containing protein</fullName>
    </submittedName>
</protein>
<dbReference type="InterPro" id="IPR010895">
    <property type="entry name" value="CHRD"/>
</dbReference>
<gene>
    <name evidence="2" type="ORF">DYU11_10335</name>
</gene>
<proteinExistence type="predicted"/>
<organism evidence="2 3">
    <name type="scientific">Fibrisoma montanum</name>
    <dbReference type="NCBI Taxonomy" id="2305895"/>
    <lineage>
        <taxon>Bacteria</taxon>
        <taxon>Pseudomonadati</taxon>
        <taxon>Bacteroidota</taxon>
        <taxon>Cytophagia</taxon>
        <taxon>Cytophagales</taxon>
        <taxon>Spirosomataceae</taxon>
        <taxon>Fibrisoma</taxon>
    </lineage>
</organism>
<dbReference type="Pfam" id="PF07452">
    <property type="entry name" value="CHRD"/>
    <property type="match status" value="1"/>
</dbReference>
<evidence type="ECO:0000313" key="3">
    <source>
        <dbReference type="Proteomes" id="UP000283523"/>
    </source>
</evidence>
<accession>A0A418MCM2</accession>
<evidence type="ECO:0000259" key="1">
    <source>
        <dbReference type="SMART" id="SM00754"/>
    </source>
</evidence>
<sequence length="228" mass="24639">MTTLAPARPNAKASARPIPDDAPVISTTLCCIDFWERFRDNSTGTELLRVERPGPVPTATNIAGMRPGFTSCIQFSPMNKRFRILLTPVLLGMLLVQVACENKDPDRRATVDYEATLNSAQLVGVDQSSTATGTFTGAYNKETKVLSYTLTLAGVTPSQVYIAQAQPGISNGIADIVLPNPQGSTLTGETVLSQRQENDLIYGNYAVIVRSSQYPNGAIRGNIQARKF</sequence>
<name>A0A418MCM2_9BACT</name>
<dbReference type="EMBL" id="QXED01000003">
    <property type="protein sequence ID" value="RIV24070.1"/>
    <property type="molecule type" value="Genomic_DNA"/>
</dbReference>
<reference evidence="2 3" key="1">
    <citation type="submission" date="2018-08" db="EMBL/GenBank/DDBJ databases">
        <title>Fibrisoma montanum sp. nov., isolated from Danxia mountain soil.</title>
        <authorList>
            <person name="Huang Y."/>
        </authorList>
    </citation>
    <scope>NUCLEOTIDE SEQUENCE [LARGE SCALE GENOMIC DNA]</scope>
    <source>
        <strain evidence="2 3">HYT19</strain>
    </source>
</reference>
<comment type="caution">
    <text evidence="2">The sequence shown here is derived from an EMBL/GenBank/DDBJ whole genome shotgun (WGS) entry which is preliminary data.</text>
</comment>
<feature type="domain" description="CHRD" evidence="1">
    <location>
        <begin position="111"/>
        <end position="225"/>
    </location>
</feature>
<keyword evidence="3" id="KW-1185">Reference proteome</keyword>